<evidence type="ECO:0000313" key="2">
    <source>
        <dbReference type="EMBL" id="SDJ69542.1"/>
    </source>
</evidence>
<name>A0A1G8VU30_ACTMZ</name>
<feature type="domain" description="GyrI-like small molecule binding" evidence="1">
    <location>
        <begin position="39"/>
        <end position="104"/>
    </location>
</feature>
<dbReference type="EMBL" id="FNFM01000001">
    <property type="protein sequence ID" value="SDJ69542.1"/>
    <property type="molecule type" value="Genomic_DNA"/>
</dbReference>
<dbReference type="Proteomes" id="UP000199213">
    <property type="component" value="Unassembled WGS sequence"/>
</dbReference>
<proteinExistence type="predicted"/>
<organism evidence="2 3">
    <name type="scientific">Actinopolyspora mzabensis</name>
    <dbReference type="NCBI Taxonomy" id="995066"/>
    <lineage>
        <taxon>Bacteria</taxon>
        <taxon>Bacillati</taxon>
        <taxon>Actinomycetota</taxon>
        <taxon>Actinomycetes</taxon>
        <taxon>Actinopolysporales</taxon>
        <taxon>Actinopolysporaceae</taxon>
        <taxon>Actinopolyspora</taxon>
    </lineage>
</organism>
<keyword evidence="3" id="KW-1185">Reference proteome</keyword>
<evidence type="ECO:0000313" key="3">
    <source>
        <dbReference type="Proteomes" id="UP000199213"/>
    </source>
</evidence>
<dbReference type="SUPFAM" id="SSF55136">
    <property type="entry name" value="Probable bacterial effector-binding domain"/>
    <property type="match status" value="1"/>
</dbReference>
<dbReference type="InterPro" id="IPR011256">
    <property type="entry name" value="Reg_factor_effector_dom_sf"/>
</dbReference>
<dbReference type="AlphaFoldDB" id="A0A1G8VU30"/>
<reference evidence="3" key="1">
    <citation type="submission" date="2016-10" db="EMBL/GenBank/DDBJ databases">
        <authorList>
            <person name="Varghese N."/>
            <person name="Submissions S."/>
        </authorList>
    </citation>
    <scope>NUCLEOTIDE SEQUENCE [LARGE SCALE GENOMIC DNA]</scope>
    <source>
        <strain evidence="3">DSM 45460</strain>
    </source>
</reference>
<gene>
    <name evidence="2" type="ORF">SAMN04487820_101332</name>
</gene>
<accession>A0A1G8VU30</accession>
<dbReference type="Pfam" id="PF06445">
    <property type="entry name" value="GyrI-like"/>
    <property type="match status" value="1"/>
</dbReference>
<sequence>MRGSRSPVIDLLLDRLGHDPTASGTKGRVDATAEDSPAEFLQGVVSSAAVPEEEGVAERVVPAGTWAVFHSEGDPPESAQYIWRDVFARWFPARALPRRARSGDPECPAVR</sequence>
<dbReference type="Gene3D" id="3.20.80.10">
    <property type="entry name" value="Regulatory factor, effector binding domain"/>
    <property type="match status" value="1"/>
</dbReference>
<dbReference type="InterPro" id="IPR029442">
    <property type="entry name" value="GyrI-like"/>
</dbReference>
<protein>
    <submittedName>
        <fullName evidence="2">GyrI-like small molecule binding domain-containing protein</fullName>
    </submittedName>
</protein>
<evidence type="ECO:0000259" key="1">
    <source>
        <dbReference type="Pfam" id="PF06445"/>
    </source>
</evidence>